<feature type="domain" description="Peptidase M48" evidence="8">
    <location>
        <begin position="87"/>
        <end position="267"/>
    </location>
</feature>
<evidence type="ECO:0000313" key="10">
    <source>
        <dbReference type="Proteomes" id="UP000532440"/>
    </source>
</evidence>
<dbReference type="GO" id="GO:0004222">
    <property type="term" value="F:metalloendopeptidase activity"/>
    <property type="evidence" value="ECO:0007669"/>
    <property type="project" value="InterPro"/>
</dbReference>
<dbReference type="Gene3D" id="3.30.2010.10">
    <property type="entry name" value="Metalloproteases ('zincins'), catalytic domain"/>
    <property type="match status" value="1"/>
</dbReference>
<comment type="similarity">
    <text evidence="6">Belongs to the peptidase M48 family.</text>
</comment>
<dbReference type="InterPro" id="IPR001915">
    <property type="entry name" value="Peptidase_M48"/>
</dbReference>
<protein>
    <submittedName>
        <fullName evidence="9">Putative Zn-dependent protease</fullName>
    </submittedName>
</protein>
<comment type="caution">
    <text evidence="9">The sequence shown here is derived from an EMBL/GenBank/DDBJ whole genome shotgun (WGS) entry which is preliminary data.</text>
</comment>
<evidence type="ECO:0000256" key="5">
    <source>
        <dbReference type="ARBA" id="ARBA00023049"/>
    </source>
</evidence>
<dbReference type="GO" id="GO:0046872">
    <property type="term" value="F:metal ion binding"/>
    <property type="evidence" value="ECO:0007669"/>
    <property type="project" value="UniProtKB-KW"/>
</dbReference>
<keyword evidence="1 6" id="KW-0645">Protease</keyword>
<gene>
    <name evidence="9" type="ORF">HNQ70_003365</name>
</gene>
<comment type="cofactor">
    <cofactor evidence="6">
        <name>Zn(2+)</name>
        <dbReference type="ChEBI" id="CHEBI:29105"/>
    </cofactor>
    <text evidence="6">Binds 1 zinc ion per subunit.</text>
</comment>
<evidence type="ECO:0000259" key="8">
    <source>
        <dbReference type="Pfam" id="PF01435"/>
    </source>
</evidence>
<dbReference type="InterPro" id="IPR051156">
    <property type="entry name" value="Mito/Outer_Membr_Metalloprot"/>
</dbReference>
<keyword evidence="3 6" id="KW-0378">Hydrolase</keyword>
<feature type="chain" id="PRO_5030899681" evidence="7">
    <location>
        <begin position="28"/>
        <end position="299"/>
    </location>
</feature>
<dbReference type="Proteomes" id="UP000532440">
    <property type="component" value="Unassembled WGS sequence"/>
</dbReference>
<keyword evidence="10" id="KW-1185">Reference proteome</keyword>
<keyword evidence="5 6" id="KW-0482">Metalloprotease</keyword>
<feature type="signal peptide" evidence="7">
    <location>
        <begin position="1"/>
        <end position="27"/>
    </location>
</feature>
<keyword evidence="2" id="KW-0479">Metal-binding</keyword>
<dbReference type="PANTHER" id="PTHR22726">
    <property type="entry name" value="METALLOENDOPEPTIDASE OMA1"/>
    <property type="match status" value="1"/>
</dbReference>
<keyword evidence="4 6" id="KW-0862">Zinc</keyword>
<dbReference type="RefSeq" id="WP_183969779.1">
    <property type="nucleotide sequence ID" value="NZ_BAABEW010000024.1"/>
</dbReference>
<keyword evidence="7" id="KW-0732">Signal</keyword>
<dbReference type="EMBL" id="JACHGB010000006">
    <property type="protein sequence ID" value="MBB5273337.1"/>
    <property type="molecule type" value="Genomic_DNA"/>
</dbReference>
<reference evidence="9 10" key="1">
    <citation type="submission" date="2020-08" db="EMBL/GenBank/DDBJ databases">
        <title>Genomic Encyclopedia of Type Strains, Phase IV (KMG-IV): sequencing the most valuable type-strain genomes for metagenomic binning, comparative biology and taxonomic classification.</title>
        <authorList>
            <person name="Goeker M."/>
        </authorList>
    </citation>
    <scope>NUCLEOTIDE SEQUENCE [LARGE SCALE GENOMIC DNA]</scope>
    <source>
        <strain evidence="9 10">DSM 29781</strain>
    </source>
</reference>
<proteinExistence type="inferred from homology"/>
<evidence type="ECO:0000313" key="9">
    <source>
        <dbReference type="EMBL" id="MBB5273337.1"/>
    </source>
</evidence>
<name>A0A7W8HK22_9BURK</name>
<dbReference type="CDD" id="cd07331">
    <property type="entry name" value="M48C_Oma1_like"/>
    <property type="match status" value="1"/>
</dbReference>
<dbReference type="Pfam" id="PF01435">
    <property type="entry name" value="Peptidase_M48"/>
    <property type="match status" value="1"/>
</dbReference>
<dbReference type="GO" id="GO:0016020">
    <property type="term" value="C:membrane"/>
    <property type="evidence" value="ECO:0007669"/>
    <property type="project" value="TreeGrafter"/>
</dbReference>
<evidence type="ECO:0000256" key="7">
    <source>
        <dbReference type="SAM" id="SignalP"/>
    </source>
</evidence>
<sequence length="299" mass="32217">MIRKALRIRVAALALASLVSVAPVARAQAGAETRDGIAVGGQSTVSRLVSAERLEREAATQYRSLLSEAASQGALAPDGHAQLQRLRRIAARITPHAARFNERAPQWKWEVNLIGSKQVNAFCMPGGKIAFFTGILDTLKLTDDEVGMVMAHEVAHALREHGRERAAKSAIAQGVTIGASILSQWLGYGDLGGMVAQTGAKYTMLKFSRGDETEADLVGMDLAARAGFDPRAGVTLWEKMAAAGKSQPPQWMSTHPAHDTRIEEIRRNLDKVMPLYAKATGRALGSLPPYRSNMGQAVR</sequence>
<dbReference type="PANTHER" id="PTHR22726:SF1">
    <property type="entry name" value="METALLOENDOPEPTIDASE OMA1, MITOCHONDRIAL"/>
    <property type="match status" value="1"/>
</dbReference>
<organism evidence="9 10">
    <name type="scientific">Quisquiliibacterium transsilvanicum</name>
    <dbReference type="NCBI Taxonomy" id="1549638"/>
    <lineage>
        <taxon>Bacteria</taxon>
        <taxon>Pseudomonadati</taxon>
        <taxon>Pseudomonadota</taxon>
        <taxon>Betaproteobacteria</taxon>
        <taxon>Burkholderiales</taxon>
        <taxon>Burkholderiaceae</taxon>
        <taxon>Quisquiliibacterium</taxon>
    </lineage>
</organism>
<evidence type="ECO:0000256" key="2">
    <source>
        <dbReference type="ARBA" id="ARBA00022723"/>
    </source>
</evidence>
<dbReference type="AlphaFoldDB" id="A0A7W8HK22"/>
<evidence type="ECO:0000256" key="6">
    <source>
        <dbReference type="RuleBase" id="RU003983"/>
    </source>
</evidence>
<evidence type="ECO:0000256" key="3">
    <source>
        <dbReference type="ARBA" id="ARBA00022801"/>
    </source>
</evidence>
<evidence type="ECO:0000256" key="1">
    <source>
        <dbReference type="ARBA" id="ARBA00022670"/>
    </source>
</evidence>
<dbReference type="GO" id="GO:0051603">
    <property type="term" value="P:proteolysis involved in protein catabolic process"/>
    <property type="evidence" value="ECO:0007669"/>
    <property type="project" value="TreeGrafter"/>
</dbReference>
<accession>A0A7W8HK22</accession>
<evidence type="ECO:0000256" key="4">
    <source>
        <dbReference type="ARBA" id="ARBA00022833"/>
    </source>
</evidence>